<organism evidence="1 2">
    <name type="scientific">Daphnia magna</name>
    <dbReference type="NCBI Taxonomy" id="35525"/>
    <lineage>
        <taxon>Eukaryota</taxon>
        <taxon>Metazoa</taxon>
        <taxon>Ecdysozoa</taxon>
        <taxon>Arthropoda</taxon>
        <taxon>Crustacea</taxon>
        <taxon>Branchiopoda</taxon>
        <taxon>Diplostraca</taxon>
        <taxon>Cladocera</taxon>
        <taxon>Anomopoda</taxon>
        <taxon>Daphniidae</taxon>
        <taxon>Daphnia</taxon>
    </lineage>
</organism>
<gene>
    <name evidence="1" type="ORF">OUZ56_019562</name>
</gene>
<reference evidence="1 2" key="1">
    <citation type="journal article" date="2023" name="Nucleic Acids Res.">
        <title>The hologenome of Daphnia magna reveals possible DNA methylation and microbiome-mediated evolution of the host genome.</title>
        <authorList>
            <person name="Chaturvedi A."/>
            <person name="Li X."/>
            <person name="Dhandapani V."/>
            <person name="Marshall H."/>
            <person name="Kissane S."/>
            <person name="Cuenca-Cambronero M."/>
            <person name="Asole G."/>
            <person name="Calvet F."/>
            <person name="Ruiz-Romero M."/>
            <person name="Marangio P."/>
            <person name="Guigo R."/>
            <person name="Rago D."/>
            <person name="Mirbahai L."/>
            <person name="Eastwood N."/>
            <person name="Colbourne J.K."/>
            <person name="Zhou J."/>
            <person name="Mallon E."/>
            <person name="Orsini L."/>
        </authorList>
    </citation>
    <scope>NUCLEOTIDE SEQUENCE [LARGE SCALE GENOMIC DNA]</scope>
    <source>
        <strain evidence="1">LRV0_1</strain>
    </source>
</reference>
<protein>
    <submittedName>
        <fullName evidence="1">Uncharacterized protein</fullName>
    </submittedName>
</protein>
<accession>A0ABQ9ZD03</accession>
<dbReference type="EMBL" id="JAOYFB010000003">
    <property type="protein sequence ID" value="KAK4010420.1"/>
    <property type="molecule type" value="Genomic_DNA"/>
</dbReference>
<name>A0ABQ9ZD03_9CRUS</name>
<comment type="caution">
    <text evidence="1">The sequence shown here is derived from an EMBL/GenBank/DDBJ whole genome shotgun (WGS) entry which is preliminary data.</text>
</comment>
<sequence>MTPFQFFILKRMQSAVTRDVDWISSKNYHFTDNSSPTSTLGTILQQAHPKSKFDHQFSLPSSFIRIGKTRADRGRRFPHYDLKSSICIFPLRFAAGAEMLIVQALSVALMSITTAPETLEQYHHGGAIKPFIRPGPYKCRRLNSK</sequence>
<evidence type="ECO:0000313" key="1">
    <source>
        <dbReference type="EMBL" id="KAK4010420.1"/>
    </source>
</evidence>
<evidence type="ECO:0000313" key="2">
    <source>
        <dbReference type="Proteomes" id="UP001234178"/>
    </source>
</evidence>
<proteinExistence type="predicted"/>
<keyword evidence="2" id="KW-1185">Reference proteome</keyword>
<dbReference type="Proteomes" id="UP001234178">
    <property type="component" value="Unassembled WGS sequence"/>
</dbReference>